<organism evidence="4 5">
    <name type="scientific">Rickenella mellea</name>
    <dbReference type="NCBI Taxonomy" id="50990"/>
    <lineage>
        <taxon>Eukaryota</taxon>
        <taxon>Fungi</taxon>
        <taxon>Dikarya</taxon>
        <taxon>Basidiomycota</taxon>
        <taxon>Agaricomycotina</taxon>
        <taxon>Agaricomycetes</taxon>
        <taxon>Hymenochaetales</taxon>
        <taxon>Rickenellaceae</taxon>
        <taxon>Rickenella</taxon>
    </lineage>
</organism>
<evidence type="ECO:0000313" key="4">
    <source>
        <dbReference type="EMBL" id="TDL19318.1"/>
    </source>
</evidence>
<keyword evidence="2" id="KW-0378">Hydrolase</keyword>
<accession>A0A4Y7PWB1</accession>
<evidence type="ECO:0000256" key="1">
    <source>
        <dbReference type="ARBA" id="ARBA00022763"/>
    </source>
</evidence>
<gene>
    <name evidence="4" type="ORF">BD410DRAFT_792362</name>
</gene>
<dbReference type="GO" id="GO:0003697">
    <property type="term" value="F:single-stranded DNA binding"/>
    <property type="evidence" value="ECO:0007669"/>
    <property type="project" value="TreeGrafter"/>
</dbReference>
<dbReference type="GO" id="GO:0000724">
    <property type="term" value="P:double-strand break repair via homologous recombination"/>
    <property type="evidence" value="ECO:0007669"/>
    <property type="project" value="TreeGrafter"/>
</dbReference>
<dbReference type="AlphaFoldDB" id="A0A4Y7PWB1"/>
<sequence>MHSPTNLNTSQAACLHLKSMMKELHLCKDHIYPRFHEDVKESLERRKADIIELYQPMSESMSDIHQAIVQCMSTTLAELK</sequence>
<protein>
    <submittedName>
        <fullName evidence="4">Uncharacterized protein</fullName>
    </submittedName>
</protein>
<dbReference type="GO" id="GO:1901255">
    <property type="term" value="P:nucleotide-excision repair involved in interstrand cross-link repair"/>
    <property type="evidence" value="ECO:0007669"/>
    <property type="project" value="TreeGrafter"/>
</dbReference>
<dbReference type="GO" id="GO:0000712">
    <property type="term" value="P:resolution of meiotic recombination intermediates"/>
    <property type="evidence" value="ECO:0007669"/>
    <property type="project" value="TreeGrafter"/>
</dbReference>
<dbReference type="GO" id="GO:0000110">
    <property type="term" value="C:nucleotide-excision repair factor 1 complex"/>
    <property type="evidence" value="ECO:0007669"/>
    <property type="project" value="TreeGrafter"/>
</dbReference>
<dbReference type="GO" id="GO:0003684">
    <property type="term" value="F:damaged DNA binding"/>
    <property type="evidence" value="ECO:0007669"/>
    <property type="project" value="TreeGrafter"/>
</dbReference>
<evidence type="ECO:0000256" key="2">
    <source>
        <dbReference type="ARBA" id="ARBA00022801"/>
    </source>
</evidence>
<name>A0A4Y7PWB1_9AGAM</name>
<dbReference type="Proteomes" id="UP000294933">
    <property type="component" value="Unassembled WGS sequence"/>
</dbReference>
<dbReference type="EMBL" id="ML170198">
    <property type="protein sequence ID" value="TDL19318.1"/>
    <property type="molecule type" value="Genomic_DNA"/>
</dbReference>
<dbReference type="PANTHER" id="PTHR10150:SF0">
    <property type="entry name" value="DNA REPAIR ENDONUCLEASE XPF"/>
    <property type="match status" value="1"/>
</dbReference>
<evidence type="ECO:0000313" key="5">
    <source>
        <dbReference type="Proteomes" id="UP000294933"/>
    </source>
</evidence>
<dbReference type="PANTHER" id="PTHR10150">
    <property type="entry name" value="DNA REPAIR ENDONUCLEASE XPF"/>
    <property type="match status" value="1"/>
</dbReference>
<dbReference type="OrthoDB" id="361020at2759"/>
<proteinExistence type="predicted"/>
<dbReference type="GO" id="GO:0000014">
    <property type="term" value="F:single-stranded DNA endodeoxyribonuclease activity"/>
    <property type="evidence" value="ECO:0007669"/>
    <property type="project" value="TreeGrafter"/>
</dbReference>
<dbReference type="STRING" id="50990.A0A4Y7PWB1"/>
<keyword evidence="1" id="KW-0227">DNA damage</keyword>
<evidence type="ECO:0000256" key="3">
    <source>
        <dbReference type="ARBA" id="ARBA00023204"/>
    </source>
</evidence>
<reference evidence="4 5" key="1">
    <citation type="submission" date="2018-06" db="EMBL/GenBank/DDBJ databases">
        <title>A transcriptomic atlas of mushroom development highlights an independent origin of complex multicellularity.</title>
        <authorList>
            <consortium name="DOE Joint Genome Institute"/>
            <person name="Krizsan K."/>
            <person name="Almasi E."/>
            <person name="Merenyi Z."/>
            <person name="Sahu N."/>
            <person name="Viragh M."/>
            <person name="Koszo T."/>
            <person name="Mondo S."/>
            <person name="Kiss B."/>
            <person name="Balint B."/>
            <person name="Kues U."/>
            <person name="Barry K."/>
            <person name="Hegedus J.C."/>
            <person name="Henrissat B."/>
            <person name="Johnson J."/>
            <person name="Lipzen A."/>
            <person name="Ohm R."/>
            <person name="Nagy I."/>
            <person name="Pangilinan J."/>
            <person name="Yan J."/>
            <person name="Xiong Y."/>
            <person name="Grigoriev I.V."/>
            <person name="Hibbett D.S."/>
            <person name="Nagy L.G."/>
        </authorList>
    </citation>
    <scope>NUCLEOTIDE SEQUENCE [LARGE SCALE GENOMIC DNA]</scope>
    <source>
        <strain evidence="4 5">SZMC22713</strain>
    </source>
</reference>
<keyword evidence="3" id="KW-0234">DNA repair</keyword>
<dbReference type="VEuPathDB" id="FungiDB:BD410DRAFT_792362"/>
<keyword evidence="5" id="KW-1185">Reference proteome</keyword>